<keyword evidence="5 7" id="KW-1133">Transmembrane helix</keyword>
<sequence>MSVGFRKGRTIHAESAFLTGLSILLLLFSVQVQASVGDQLPEFRECVKLCVRENCGTNATPIPLHRRFLLWDCPAECDYTCQHIITAQRLTVDPPQPVVQFHGKWPFRRLWGMQEPFSVLCSLGNLWAHVHGLRHHVRAAIPASYPLRPYYETLARIGIATWLFSAIFHTRDFVLTERLDYFAAGASVLYGLYYSVVRLFRLYDYPRVPRAQSRRQTLLRAWTVLCLSLYAAHVGFLTFIRWDYGYNMAANVAVGSVQNVLWAWYTWQQWRRQKRRQQLRSEVRSRKLSDSWTFWPGVVVAWVLAAMSLELFDFPPLWGIFDAHGLWHLGTIAPAVLWYNFLVKDAAEDMASTERSKARNRY</sequence>
<keyword evidence="2 7" id="KW-0337">GPI-anchor biosynthesis</keyword>
<feature type="signal peptide" evidence="7">
    <location>
        <begin position="1"/>
        <end position="34"/>
    </location>
</feature>
<feature type="transmembrane region" description="Helical" evidence="7">
    <location>
        <begin position="288"/>
        <end position="305"/>
    </location>
</feature>
<feature type="transmembrane region" description="Helical" evidence="7">
    <location>
        <begin position="221"/>
        <end position="242"/>
    </location>
</feature>
<keyword evidence="3 7" id="KW-0812">Transmembrane</keyword>
<evidence type="ECO:0000256" key="4">
    <source>
        <dbReference type="ARBA" id="ARBA00022729"/>
    </source>
</evidence>
<proteinExistence type="inferred from homology"/>
<keyword evidence="7" id="KW-0256">Endoplasmic reticulum</keyword>
<evidence type="ECO:0000256" key="5">
    <source>
        <dbReference type="ARBA" id="ARBA00022989"/>
    </source>
</evidence>
<gene>
    <name evidence="8" type="ORF">VTK73DRAFT_7668</name>
</gene>
<dbReference type="InterPro" id="IPR007217">
    <property type="entry name" value="Per1-like"/>
</dbReference>
<feature type="transmembrane region" description="Helical" evidence="7">
    <location>
        <begin position="181"/>
        <end position="200"/>
    </location>
</feature>
<feature type="transmembrane region" description="Helical" evidence="7">
    <location>
        <begin position="248"/>
        <end position="267"/>
    </location>
</feature>
<evidence type="ECO:0000256" key="1">
    <source>
        <dbReference type="ARBA" id="ARBA00004127"/>
    </source>
</evidence>
<keyword evidence="4 7" id="KW-0732">Signal</keyword>
<protein>
    <recommendedName>
        <fullName evidence="7">Post-GPI attachment to proteins factor 3</fullName>
    </recommendedName>
</protein>
<keyword evidence="6 7" id="KW-0472">Membrane</keyword>
<evidence type="ECO:0000256" key="3">
    <source>
        <dbReference type="ARBA" id="ARBA00022692"/>
    </source>
</evidence>
<comment type="similarity">
    <text evidence="7">Belongs to the PGAP3 family.</text>
</comment>
<evidence type="ECO:0000313" key="9">
    <source>
        <dbReference type="Proteomes" id="UP001586593"/>
    </source>
</evidence>
<accession>A0ABR3Y7I7</accession>
<feature type="transmembrane region" description="Helical" evidence="7">
    <location>
        <begin position="325"/>
        <end position="343"/>
    </location>
</feature>
<dbReference type="EMBL" id="JAZHXJ010000005">
    <property type="protein sequence ID" value="KAL1883880.1"/>
    <property type="molecule type" value="Genomic_DNA"/>
</dbReference>
<organism evidence="8 9">
    <name type="scientific">Phialemonium thermophilum</name>
    <dbReference type="NCBI Taxonomy" id="223376"/>
    <lineage>
        <taxon>Eukaryota</taxon>
        <taxon>Fungi</taxon>
        <taxon>Dikarya</taxon>
        <taxon>Ascomycota</taxon>
        <taxon>Pezizomycotina</taxon>
        <taxon>Sordariomycetes</taxon>
        <taxon>Sordariomycetidae</taxon>
        <taxon>Cephalothecales</taxon>
        <taxon>Cephalothecaceae</taxon>
        <taxon>Phialemonium</taxon>
    </lineage>
</organism>
<feature type="chain" id="PRO_5044956132" description="Post-GPI attachment to proteins factor 3" evidence="7">
    <location>
        <begin position="35"/>
        <end position="362"/>
    </location>
</feature>
<dbReference type="Pfam" id="PF04080">
    <property type="entry name" value="Per1"/>
    <property type="match status" value="1"/>
</dbReference>
<dbReference type="PANTHER" id="PTHR13148">
    <property type="entry name" value="PER1-RELATED"/>
    <property type="match status" value="1"/>
</dbReference>
<evidence type="ECO:0000313" key="8">
    <source>
        <dbReference type="EMBL" id="KAL1883880.1"/>
    </source>
</evidence>
<evidence type="ECO:0000256" key="7">
    <source>
        <dbReference type="RuleBase" id="RU365066"/>
    </source>
</evidence>
<comment type="caution">
    <text evidence="8">The sequence shown here is derived from an EMBL/GenBank/DDBJ whole genome shotgun (WGS) entry which is preliminary data.</text>
</comment>
<name>A0ABR3Y7I7_9PEZI</name>
<comment type="caution">
    <text evidence="7">Lacks conserved residue(s) required for the propagation of feature annotation.</text>
</comment>
<evidence type="ECO:0000256" key="2">
    <source>
        <dbReference type="ARBA" id="ARBA00022502"/>
    </source>
</evidence>
<reference evidence="8 9" key="1">
    <citation type="journal article" date="2024" name="Commun. Biol.">
        <title>Comparative genomic analysis of thermophilic fungi reveals convergent evolutionary adaptations and gene losses.</title>
        <authorList>
            <person name="Steindorff A.S."/>
            <person name="Aguilar-Pontes M.V."/>
            <person name="Robinson A.J."/>
            <person name="Andreopoulos B."/>
            <person name="LaButti K."/>
            <person name="Kuo A."/>
            <person name="Mondo S."/>
            <person name="Riley R."/>
            <person name="Otillar R."/>
            <person name="Haridas S."/>
            <person name="Lipzen A."/>
            <person name="Grimwood J."/>
            <person name="Schmutz J."/>
            <person name="Clum A."/>
            <person name="Reid I.D."/>
            <person name="Moisan M.C."/>
            <person name="Butler G."/>
            <person name="Nguyen T.T.M."/>
            <person name="Dewar K."/>
            <person name="Conant G."/>
            <person name="Drula E."/>
            <person name="Henrissat B."/>
            <person name="Hansel C."/>
            <person name="Singer S."/>
            <person name="Hutchinson M.I."/>
            <person name="de Vries R.P."/>
            <person name="Natvig D.O."/>
            <person name="Powell A.J."/>
            <person name="Tsang A."/>
            <person name="Grigoriev I.V."/>
        </authorList>
    </citation>
    <scope>NUCLEOTIDE SEQUENCE [LARGE SCALE GENOMIC DNA]</scope>
    <source>
        <strain evidence="8 9">ATCC 24622</strain>
    </source>
</reference>
<keyword evidence="9" id="KW-1185">Reference proteome</keyword>
<dbReference type="PANTHER" id="PTHR13148:SF0">
    <property type="entry name" value="POST-GPI ATTACHMENT TO PROTEINS FACTOR 3"/>
    <property type="match status" value="1"/>
</dbReference>
<comment type="function">
    <text evidence="7">Involved in the lipid remodeling steps of GPI-anchor maturation.</text>
</comment>
<evidence type="ECO:0000256" key="6">
    <source>
        <dbReference type="ARBA" id="ARBA00023136"/>
    </source>
</evidence>
<dbReference type="Proteomes" id="UP001586593">
    <property type="component" value="Unassembled WGS sequence"/>
</dbReference>
<comment type="subcellular location">
    <subcellularLocation>
        <location evidence="1">Endomembrane system</location>
        <topology evidence="1">Multi-pass membrane protein</topology>
    </subcellularLocation>
    <subcellularLocation>
        <location evidence="7">Endoplasmic reticulum membrane</location>
        <topology evidence="7">Multi-pass membrane protein</topology>
    </subcellularLocation>
</comment>